<dbReference type="Proteomes" id="UP001186974">
    <property type="component" value="Unassembled WGS sequence"/>
</dbReference>
<evidence type="ECO:0000313" key="2">
    <source>
        <dbReference type="Proteomes" id="UP001186974"/>
    </source>
</evidence>
<sequence>MAHERLPQAAVSKEQAGGGTSLFQSEIARRVESFEPKMLGRLKALYDDLSKHHDLETEKGVQEFCLHKLGWGLEECTTELSKSMDFDHFLSMLSSPYVNALRPSEPMNTNLPLSNYFISSSHNTYLTGNQLSSDASAEAYKN</sequence>
<protein>
    <submittedName>
        <fullName evidence="1">Uncharacterized protein</fullName>
    </submittedName>
</protein>
<proteinExistence type="predicted"/>
<feature type="non-terminal residue" evidence="1">
    <location>
        <position position="142"/>
    </location>
</feature>
<name>A0ACC3DEW1_9PEZI</name>
<organism evidence="1 2">
    <name type="scientific">Coniosporium uncinatum</name>
    <dbReference type="NCBI Taxonomy" id="93489"/>
    <lineage>
        <taxon>Eukaryota</taxon>
        <taxon>Fungi</taxon>
        <taxon>Dikarya</taxon>
        <taxon>Ascomycota</taxon>
        <taxon>Pezizomycotina</taxon>
        <taxon>Dothideomycetes</taxon>
        <taxon>Dothideomycetes incertae sedis</taxon>
        <taxon>Coniosporium</taxon>
    </lineage>
</organism>
<comment type="caution">
    <text evidence="1">The sequence shown here is derived from an EMBL/GenBank/DDBJ whole genome shotgun (WGS) entry which is preliminary data.</text>
</comment>
<reference evidence="1" key="1">
    <citation type="submission" date="2024-09" db="EMBL/GenBank/DDBJ databases">
        <title>Black Yeasts Isolated from many extreme environments.</title>
        <authorList>
            <person name="Coleine C."/>
            <person name="Stajich J.E."/>
            <person name="Selbmann L."/>
        </authorList>
    </citation>
    <scope>NUCLEOTIDE SEQUENCE</scope>
    <source>
        <strain evidence="1">CCFEE 5737</strain>
    </source>
</reference>
<dbReference type="EMBL" id="JAWDJW010005650">
    <property type="protein sequence ID" value="KAK3066985.1"/>
    <property type="molecule type" value="Genomic_DNA"/>
</dbReference>
<keyword evidence="2" id="KW-1185">Reference proteome</keyword>
<accession>A0ACC3DEW1</accession>
<gene>
    <name evidence="1" type="ORF">LTS18_001370</name>
</gene>
<evidence type="ECO:0000313" key="1">
    <source>
        <dbReference type="EMBL" id="KAK3066985.1"/>
    </source>
</evidence>